<protein>
    <submittedName>
        <fullName evidence="2">Uncharacterized protein</fullName>
    </submittedName>
</protein>
<proteinExistence type="predicted"/>
<reference evidence="2" key="1">
    <citation type="journal article" date="2020" name="Stud. Mycol.">
        <title>101 Dothideomycetes genomes: a test case for predicting lifestyles and emergence of pathogens.</title>
        <authorList>
            <person name="Haridas S."/>
            <person name="Albert R."/>
            <person name="Binder M."/>
            <person name="Bloem J."/>
            <person name="Labutti K."/>
            <person name="Salamov A."/>
            <person name="Andreopoulos B."/>
            <person name="Baker S."/>
            <person name="Barry K."/>
            <person name="Bills G."/>
            <person name="Bluhm B."/>
            <person name="Cannon C."/>
            <person name="Castanera R."/>
            <person name="Culley D."/>
            <person name="Daum C."/>
            <person name="Ezra D."/>
            <person name="Gonzalez J."/>
            <person name="Henrissat B."/>
            <person name="Kuo A."/>
            <person name="Liang C."/>
            <person name="Lipzen A."/>
            <person name="Lutzoni F."/>
            <person name="Magnuson J."/>
            <person name="Mondo S."/>
            <person name="Nolan M."/>
            <person name="Ohm R."/>
            <person name="Pangilinan J."/>
            <person name="Park H.-J."/>
            <person name="Ramirez L."/>
            <person name="Alfaro M."/>
            <person name="Sun H."/>
            <person name="Tritt A."/>
            <person name="Yoshinaga Y."/>
            <person name="Zwiers L.-H."/>
            <person name="Turgeon B."/>
            <person name="Goodwin S."/>
            <person name="Spatafora J."/>
            <person name="Crous P."/>
            <person name="Grigoriev I."/>
        </authorList>
    </citation>
    <scope>NUCLEOTIDE SEQUENCE</scope>
    <source>
        <strain evidence="2">CBS 480.64</strain>
    </source>
</reference>
<name>A0A6A7C2L1_9PEZI</name>
<dbReference type="AlphaFoldDB" id="A0A6A7C2L1"/>
<feature type="region of interest" description="Disordered" evidence="1">
    <location>
        <begin position="1"/>
        <end position="44"/>
    </location>
</feature>
<organism evidence="2 3">
    <name type="scientific">Piedraia hortae CBS 480.64</name>
    <dbReference type="NCBI Taxonomy" id="1314780"/>
    <lineage>
        <taxon>Eukaryota</taxon>
        <taxon>Fungi</taxon>
        <taxon>Dikarya</taxon>
        <taxon>Ascomycota</taxon>
        <taxon>Pezizomycotina</taxon>
        <taxon>Dothideomycetes</taxon>
        <taxon>Dothideomycetidae</taxon>
        <taxon>Capnodiales</taxon>
        <taxon>Piedraiaceae</taxon>
        <taxon>Piedraia</taxon>
    </lineage>
</organism>
<accession>A0A6A7C2L1</accession>
<evidence type="ECO:0000313" key="3">
    <source>
        <dbReference type="Proteomes" id="UP000799421"/>
    </source>
</evidence>
<evidence type="ECO:0000313" key="2">
    <source>
        <dbReference type="EMBL" id="KAF2861603.1"/>
    </source>
</evidence>
<gene>
    <name evidence="2" type="ORF">K470DRAFT_32900</name>
</gene>
<dbReference type="EMBL" id="MU005971">
    <property type="protein sequence ID" value="KAF2861603.1"/>
    <property type="molecule type" value="Genomic_DNA"/>
</dbReference>
<feature type="compositionally biased region" description="Polar residues" evidence="1">
    <location>
        <begin position="26"/>
        <end position="44"/>
    </location>
</feature>
<dbReference type="Proteomes" id="UP000799421">
    <property type="component" value="Unassembled WGS sequence"/>
</dbReference>
<evidence type="ECO:0000256" key="1">
    <source>
        <dbReference type="SAM" id="MobiDB-lite"/>
    </source>
</evidence>
<sequence length="160" mass="17528">MDNEATKGHQSLPSPPKGGGGGGNAMPTNSRVKQQQDVGKSTAVAPQSLNLDSGIFKPLLKRRRRVQRHVKRRLQPYGRLTFSVWQSRGRMARGAVCQMGDMQRPIAQMAARGGFDRALCVSWRWEAAFSRLFLLLSVLPSKLKPKMTGCDSAGTGVQAH</sequence>
<keyword evidence="3" id="KW-1185">Reference proteome</keyword>